<reference evidence="1" key="1">
    <citation type="journal article" date="2020" name="mSystems">
        <title>Genome- and Community-Level Interaction Insights into Carbon Utilization and Element Cycling Functions of Hydrothermarchaeota in Hydrothermal Sediment.</title>
        <authorList>
            <person name="Zhou Z."/>
            <person name="Liu Y."/>
            <person name="Xu W."/>
            <person name="Pan J."/>
            <person name="Luo Z.H."/>
            <person name="Li M."/>
        </authorList>
    </citation>
    <scope>NUCLEOTIDE SEQUENCE [LARGE SCALE GENOMIC DNA]</scope>
    <source>
        <strain evidence="1">SpSt-25</strain>
    </source>
</reference>
<sequence>MSADVLSAIATFFLSRGFKVEKDANVVGVSGLSHSFTLKISRGSLQLLLDVVEKVEDLIALCGKALDLRGVPVLALVRTGEGDPEVQHALDCLGNVFVFKTLEELEESLARVPALAEAGEKP</sequence>
<name>A0A7C1T155_THEPE</name>
<gene>
    <name evidence="1" type="ORF">ENP77_02345</name>
</gene>
<accession>A0A7C1T155</accession>
<dbReference type="AlphaFoldDB" id="A0A7C1T155"/>
<comment type="caution">
    <text evidence="1">The sequence shown here is derived from an EMBL/GenBank/DDBJ whole genome shotgun (WGS) entry which is preliminary data.</text>
</comment>
<evidence type="ECO:0000313" key="1">
    <source>
        <dbReference type="EMBL" id="HEB48620.1"/>
    </source>
</evidence>
<protein>
    <submittedName>
        <fullName evidence="1">Uncharacterized protein</fullName>
    </submittedName>
</protein>
<organism evidence="1">
    <name type="scientific">Thermofilum pendens</name>
    <dbReference type="NCBI Taxonomy" id="2269"/>
    <lineage>
        <taxon>Archaea</taxon>
        <taxon>Thermoproteota</taxon>
        <taxon>Thermoprotei</taxon>
        <taxon>Thermofilales</taxon>
        <taxon>Thermofilaceae</taxon>
        <taxon>Thermofilum</taxon>
    </lineage>
</organism>
<proteinExistence type="predicted"/>
<dbReference type="EMBL" id="DSKP01000082">
    <property type="protein sequence ID" value="HEB48620.1"/>
    <property type="molecule type" value="Genomic_DNA"/>
</dbReference>